<dbReference type="EMBL" id="CP020570">
    <property type="protein sequence ID" value="ARF63051.1"/>
    <property type="molecule type" value="Genomic_DNA"/>
</dbReference>
<feature type="compositionally biased region" description="Gly residues" evidence="1">
    <location>
        <begin position="351"/>
        <end position="363"/>
    </location>
</feature>
<dbReference type="AlphaFoldDB" id="A0A1V0UD28"/>
<feature type="compositionally biased region" description="Low complexity" evidence="1">
    <location>
        <begin position="24"/>
        <end position="36"/>
    </location>
</feature>
<feature type="region of interest" description="Disordered" evidence="1">
    <location>
        <begin position="567"/>
        <end position="629"/>
    </location>
</feature>
<dbReference type="RefSeq" id="WP_083192907.1">
    <property type="nucleotide sequence ID" value="NZ_CP020570.1"/>
</dbReference>
<evidence type="ECO:0000313" key="3">
    <source>
        <dbReference type="Proteomes" id="UP000192445"/>
    </source>
</evidence>
<reference evidence="2 3" key="1">
    <citation type="submission" date="2017-03" db="EMBL/GenBank/DDBJ databases">
        <title>Complete Genome Sequence of a natural compounds producer, Streptomyces violaceus S21.</title>
        <authorList>
            <person name="Zhong C."/>
            <person name="Zhao Z."/>
            <person name="Fu J."/>
            <person name="Zong G."/>
            <person name="Qin R."/>
            <person name="Cao G."/>
        </authorList>
    </citation>
    <scope>NUCLEOTIDE SEQUENCE [LARGE SCALE GENOMIC DNA]</scope>
    <source>
        <strain evidence="2 3">S21</strain>
    </source>
</reference>
<feature type="region of interest" description="Disordered" evidence="1">
    <location>
        <begin position="344"/>
        <end position="544"/>
    </location>
</feature>
<gene>
    <name evidence="2" type="ORF">B1H20_17900</name>
</gene>
<dbReference type="KEGG" id="svu:B1H20_17900"/>
<feature type="compositionally biased region" description="Low complexity" evidence="1">
    <location>
        <begin position="451"/>
        <end position="463"/>
    </location>
</feature>
<feature type="compositionally biased region" description="Low complexity" evidence="1">
    <location>
        <begin position="283"/>
        <end position="308"/>
    </location>
</feature>
<dbReference type="STRING" id="1935.B1H20_17900"/>
<accession>A0A1V0UD28</accession>
<feature type="compositionally biased region" description="Gly residues" evidence="1">
    <location>
        <begin position="9"/>
        <end position="23"/>
    </location>
</feature>
<name>A0A1V0UD28_STRVN</name>
<organism evidence="2 3">
    <name type="scientific">Streptomyces violaceoruber</name>
    <dbReference type="NCBI Taxonomy" id="1935"/>
    <lineage>
        <taxon>Bacteria</taxon>
        <taxon>Bacillati</taxon>
        <taxon>Actinomycetota</taxon>
        <taxon>Actinomycetes</taxon>
        <taxon>Kitasatosporales</taxon>
        <taxon>Streptomycetaceae</taxon>
        <taxon>Streptomyces</taxon>
        <taxon>Streptomyces violaceoruber group</taxon>
    </lineage>
</organism>
<evidence type="ECO:0000256" key="1">
    <source>
        <dbReference type="SAM" id="MobiDB-lite"/>
    </source>
</evidence>
<feature type="compositionally biased region" description="Gly residues" evidence="1">
    <location>
        <begin position="37"/>
        <end position="49"/>
    </location>
</feature>
<evidence type="ECO:0000313" key="2">
    <source>
        <dbReference type="EMBL" id="ARF63051.1"/>
    </source>
</evidence>
<feature type="compositionally biased region" description="Basic and acidic residues" evidence="1">
    <location>
        <begin position="50"/>
        <end position="61"/>
    </location>
</feature>
<dbReference type="OrthoDB" id="4278474at2"/>
<protein>
    <submittedName>
        <fullName evidence="2">Uncharacterized protein</fullName>
    </submittedName>
</protein>
<proteinExistence type="predicted"/>
<feature type="region of interest" description="Disordered" evidence="1">
    <location>
        <begin position="1"/>
        <end position="332"/>
    </location>
</feature>
<feature type="compositionally biased region" description="Gly residues" evidence="1">
    <location>
        <begin position="371"/>
        <end position="395"/>
    </location>
</feature>
<feature type="compositionally biased region" description="Low complexity" evidence="1">
    <location>
        <begin position="314"/>
        <end position="331"/>
    </location>
</feature>
<sequence>MGLMSWLRGVGGGDADRPGGGASEAGSVAGAIPGSVPGFGGGAGSGTDGRAGRVDVDRLEPMQRLVSGQRLTSAPAEFEASLTTRQDTALGTPLGHLVSPDAPAGLVRGIGVAEPAPSSPAPSSPVAAQRSVDMPLRGDARPSGRAGPPAGSAGGAEARDQPVVREAGPAPVQRLYGGEGPAMTSAAEYGAGAGGAEEWPVRRLVGERTVVPDARPAVPDPSPAEARDAPTAQGAGPVSGGPGVQRTVTPPAGDAGKRTRRAPGLGAPLPGLPPTAQRRAATDRPAPGGPASSGAGAEGAGAEDFAGAEGFGRAGSFAGADEGAGGRDAVAPLLGEDPVAGVAFRESAASGGPGEADGVGDAGGAVVDVPRGGGAEGAEGAGGDSGGAGAGGVGGSVQRTVSVTAFPAPPGPDPEPARRPVAPLLGDRPLVPRNTDVQRAVEPGPGPAPGPDDGSAVPPGGVPVRWTGAEEGGPPAGPGVRLGPASAGVPSAPGPLQRRAVGAAGGPPVPASVARSVGPGAAGTGRGAAGPPGPPTPWSGGGAGAVAVSAGVAQRMADGSVVFAGAPVSGTSRAVVQRAAEPVEPVEEPPPPEPADEPPPEPVPVTEPGGGEQPAPEAAGGQGGGGAPAVTDELVRALYAPLSRLLKNDLRLERERAGHLINTRH</sequence>
<feature type="compositionally biased region" description="Gly residues" evidence="1">
    <location>
        <begin position="520"/>
        <end position="530"/>
    </location>
</feature>
<feature type="compositionally biased region" description="Low complexity" evidence="1">
    <location>
        <begin position="483"/>
        <end position="502"/>
    </location>
</feature>
<dbReference type="Proteomes" id="UP000192445">
    <property type="component" value="Chromosome"/>
</dbReference>